<dbReference type="Gene3D" id="3.10.20.30">
    <property type="match status" value="1"/>
</dbReference>
<evidence type="ECO:0000313" key="3">
    <source>
        <dbReference type="Proteomes" id="UP000298324"/>
    </source>
</evidence>
<reference evidence="2 3" key="1">
    <citation type="journal article" date="2018" name="Environ. Microbiol.">
        <title>Novel energy conservation strategies and behaviour of Pelotomaculum schinkii driving syntrophic propionate catabolism.</title>
        <authorList>
            <person name="Hidalgo-Ahumada C.A.P."/>
            <person name="Nobu M.K."/>
            <person name="Narihiro T."/>
            <person name="Tamaki H."/>
            <person name="Liu W.T."/>
            <person name="Kamagata Y."/>
            <person name="Stams A.J.M."/>
            <person name="Imachi H."/>
            <person name="Sousa D.Z."/>
        </authorList>
    </citation>
    <scope>NUCLEOTIDE SEQUENCE [LARGE SCALE GENOMIC DNA]</scope>
    <source>
        <strain evidence="2 3">HH</strain>
    </source>
</reference>
<dbReference type="EMBL" id="QFGA01000001">
    <property type="protein sequence ID" value="TEB07634.1"/>
    <property type="molecule type" value="Genomic_DNA"/>
</dbReference>
<dbReference type="InterPro" id="IPR016155">
    <property type="entry name" value="Mopterin_synth/thiamin_S_b"/>
</dbReference>
<dbReference type="RefSeq" id="WP_134219923.1">
    <property type="nucleotide sequence ID" value="NZ_QFGA01000001.1"/>
</dbReference>
<evidence type="ECO:0000259" key="1">
    <source>
        <dbReference type="Pfam" id="PF14451"/>
    </source>
</evidence>
<comment type="caution">
    <text evidence="2">The sequence shown here is derived from an EMBL/GenBank/DDBJ whole genome shotgun (WGS) entry which is preliminary data.</text>
</comment>
<dbReference type="SUPFAM" id="SSF54285">
    <property type="entry name" value="MoaD/ThiS"/>
    <property type="match status" value="1"/>
</dbReference>
<organism evidence="2 3">
    <name type="scientific">Pelotomaculum schinkii</name>
    <dbReference type="NCBI Taxonomy" id="78350"/>
    <lineage>
        <taxon>Bacteria</taxon>
        <taxon>Bacillati</taxon>
        <taxon>Bacillota</taxon>
        <taxon>Clostridia</taxon>
        <taxon>Eubacteriales</taxon>
        <taxon>Desulfotomaculaceae</taxon>
        <taxon>Pelotomaculum</taxon>
    </lineage>
</organism>
<accession>A0A4Y7RF72</accession>
<dbReference type="InterPro" id="IPR012675">
    <property type="entry name" value="Beta-grasp_dom_sf"/>
</dbReference>
<protein>
    <submittedName>
        <fullName evidence="2">ThiS family protein</fullName>
    </submittedName>
</protein>
<dbReference type="Pfam" id="PF14451">
    <property type="entry name" value="Ub-Mut7C"/>
    <property type="match status" value="1"/>
</dbReference>
<gene>
    <name evidence="2" type="ORF">Psch_01189</name>
</gene>
<proteinExistence type="predicted"/>
<feature type="domain" description="Ubiquitin Mut7-C" evidence="1">
    <location>
        <begin position="3"/>
        <end position="69"/>
    </location>
</feature>
<dbReference type="AlphaFoldDB" id="A0A4Y7RF72"/>
<dbReference type="Proteomes" id="UP000298324">
    <property type="component" value="Unassembled WGS sequence"/>
</dbReference>
<evidence type="ECO:0000313" key="2">
    <source>
        <dbReference type="EMBL" id="TEB07634.1"/>
    </source>
</evidence>
<keyword evidence="3" id="KW-1185">Reference proteome</keyword>
<name>A0A4Y7RF72_9FIRM</name>
<dbReference type="InterPro" id="IPR027798">
    <property type="entry name" value="Ub_Mut7C"/>
</dbReference>
<sequence length="78" mass="8532">MLVEMKVYGEISFFIPGARHGQTFKVEVPQGATIGMVLDKLGVPRNVFGLFLNGRHVTVDKVLNEGDKVYLLEALNGG</sequence>